<reference evidence="2" key="2">
    <citation type="submission" date="2020-09" db="EMBL/GenBank/DDBJ databases">
        <authorList>
            <person name="Sun Q."/>
            <person name="Ohkuma M."/>
        </authorList>
    </citation>
    <scope>NUCLEOTIDE SEQUENCE</scope>
    <source>
        <strain evidence="2">JCM 12580</strain>
    </source>
</reference>
<name>A0A917PQD8_9BACI</name>
<reference evidence="2" key="1">
    <citation type="journal article" date="2014" name="Int. J. Syst. Evol. Microbiol.">
        <title>Complete genome sequence of Corynebacterium casei LMG S-19264T (=DSM 44701T), isolated from a smear-ripened cheese.</title>
        <authorList>
            <consortium name="US DOE Joint Genome Institute (JGI-PGF)"/>
            <person name="Walter F."/>
            <person name="Albersmeier A."/>
            <person name="Kalinowski J."/>
            <person name="Ruckert C."/>
        </authorList>
    </citation>
    <scope>NUCLEOTIDE SEQUENCE</scope>
    <source>
        <strain evidence="2">JCM 12580</strain>
    </source>
</reference>
<dbReference type="AlphaFoldDB" id="A0A917PQD8"/>
<dbReference type="Gene3D" id="3.90.70.10">
    <property type="entry name" value="Cysteine proteinases"/>
    <property type="match status" value="1"/>
</dbReference>
<dbReference type="InterPro" id="IPR039564">
    <property type="entry name" value="Peptidase_C39-like"/>
</dbReference>
<dbReference type="InterPro" id="IPR039563">
    <property type="entry name" value="Peptidase_C39_single_dom"/>
</dbReference>
<dbReference type="EMBL" id="BMNQ01000006">
    <property type="protein sequence ID" value="GGJ88008.1"/>
    <property type="molecule type" value="Genomic_DNA"/>
</dbReference>
<dbReference type="PROSITE" id="PS51257">
    <property type="entry name" value="PROKAR_LIPOPROTEIN"/>
    <property type="match status" value="1"/>
</dbReference>
<proteinExistence type="predicted"/>
<organism evidence="2 3">
    <name type="scientific">Lentibacillus kapialis</name>
    <dbReference type="NCBI Taxonomy" id="340214"/>
    <lineage>
        <taxon>Bacteria</taxon>
        <taxon>Bacillati</taxon>
        <taxon>Bacillota</taxon>
        <taxon>Bacilli</taxon>
        <taxon>Bacillales</taxon>
        <taxon>Bacillaceae</taxon>
        <taxon>Lentibacillus</taxon>
    </lineage>
</organism>
<sequence length="261" mass="29043">MLKQKNVIWLVILLVILVACGEETSHSNAHGSKQMDLRGKEMPKFAKSNPLLMADTSSLQPFADNTPTQQKPLDVPLINQMDHPRLYNGCEVSSLAMMLNYHGYDTTKHEVGDKLPRVPLTYDNGQKGNPNKGFVGDMENGPGLSVYHGPLHEVAKEYAGDNAIDLTGKPIDTLYQFVAQGLPVWVITTVNFVPVNDFKTWDTPSGKLDVTYSVHSVVVTGFDKNYVYLNNPYGQKNQKVEKEDFEAAWEQMGSQAIVITE</sequence>
<evidence type="ECO:0000313" key="2">
    <source>
        <dbReference type="EMBL" id="GGJ88008.1"/>
    </source>
</evidence>
<dbReference type="Pfam" id="PF13529">
    <property type="entry name" value="Peptidase_C39_2"/>
    <property type="match status" value="1"/>
</dbReference>
<evidence type="ECO:0000259" key="1">
    <source>
        <dbReference type="Pfam" id="PF13529"/>
    </source>
</evidence>
<dbReference type="Proteomes" id="UP000658382">
    <property type="component" value="Unassembled WGS sequence"/>
</dbReference>
<protein>
    <recommendedName>
        <fullName evidence="1">Peptidase C39-like domain-containing protein</fullName>
    </recommendedName>
</protein>
<dbReference type="CDD" id="cd02549">
    <property type="entry name" value="Peptidase_C39A"/>
    <property type="match status" value="1"/>
</dbReference>
<dbReference type="PANTHER" id="PTHR37806">
    <property type="entry name" value="LMO0724 PROTEIN"/>
    <property type="match status" value="1"/>
</dbReference>
<accession>A0A917PQD8</accession>
<dbReference type="PANTHER" id="PTHR37806:SF1">
    <property type="entry name" value="PEPTIDASE C39-LIKE DOMAIN-CONTAINING PROTEIN"/>
    <property type="match status" value="1"/>
</dbReference>
<comment type="caution">
    <text evidence="2">The sequence shown here is derived from an EMBL/GenBank/DDBJ whole genome shotgun (WGS) entry which is preliminary data.</text>
</comment>
<gene>
    <name evidence="2" type="primary">yvpB</name>
    <name evidence="2" type="ORF">GCM10007063_08120</name>
</gene>
<evidence type="ECO:0000313" key="3">
    <source>
        <dbReference type="Proteomes" id="UP000658382"/>
    </source>
</evidence>
<feature type="domain" description="Peptidase C39-like" evidence="1">
    <location>
        <begin position="73"/>
        <end position="233"/>
    </location>
</feature>
<keyword evidence="3" id="KW-1185">Reference proteome</keyword>